<sequence length="78" mass="8857">MENDSAPNIIDPKLFKTHAGILKPSCYGWACPEIFVLQKNLISQRFLSVMIFMLSKTRRNTMNIPTCFTFKSGSEEAV</sequence>
<dbReference type="EMBL" id="MTBO01000001">
    <property type="protein sequence ID" value="OSI18855.1"/>
    <property type="molecule type" value="Genomic_DNA"/>
</dbReference>
<evidence type="ECO:0000313" key="1">
    <source>
        <dbReference type="EMBL" id="OSI18855.1"/>
    </source>
</evidence>
<organism evidence="1 2">
    <name type="scientific">Neisseria dentiae</name>
    <dbReference type="NCBI Taxonomy" id="194197"/>
    <lineage>
        <taxon>Bacteria</taxon>
        <taxon>Pseudomonadati</taxon>
        <taxon>Pseudomonadota</taxon>
        <taxon>Betaproteobacteria</taxon>
        <taxon>Neisseriales</taxon>
        <taxon>Neisseriaceae</taxon>
        <taxon>Neisseria</taxon>
    </lineage>
</organism>
<dbReference type="Proteomes" id="UP000193118">
    <property type="component" value="Unassembled WGS sequence"/>
</dbReference>
<protein>
    <submittedName>
        <fullName evidence="1">Uncharacterized protein</fullName>
    </submittedName>
</protein>
<keyword evidence="2" id="KW-1185">Reference proteome</keyword>
<evidence type="ECO:0000313" key="2">
    <source>
        <dbReference type="Proteomes" id="UP000193118"/>
    </source>
</evidence>
<reference evidence="2" key="1">
    <citation type="submission" date="2017-01" db="EMBL/GenBank/DDBJ databases">
        <authorList>
            <person name="Wolfgang W.J."/>
            <person name="Cole J."/>
            <person name="Wroblewski D."/>
            <person name="Mcginnis J."/>
            <person name="Musser K.A."/>
        </authorList>
    </citation>
    <scope>NUCLEOTIDE SEQUENCE [LARGE SCALE GENOMIC DNA]</scope>
    <source>
        <strain evidence="2">DSM 19151</strain>
    </source>
</reference>
<dbReference type="AlphaFoldDB" id="A0A1X3DGF2"/>
<proteinExistence type="predicted"/>
<accession>A0A1X3DGF2</accession>
<name>A0A1X3DGF2_9NEIS</name>
<dbReference type="STRING" id="194197.BWD09_00945"/>
<comment type="caution">
    <text evidence="1">The sequence shown here is derived from an EMBL/GenBank/DDBJ whole genome shotgun (WGS) entry which is preliminary data.</text>
</comment>
<gene>
    <name evidence="1" type="ORF">BWD09_00945</name>
</gene>